<dbReference type="AlphaFoldDB" id="A0AAE1DB26"/>
<dbReference type="EMBL" id="JAWDGP010004573">
    <property type="protein sequence ID" value="KAK3763350.1"/>
    <property type="molecule type" value="Genomic_DNA"/>
</dbReference>
<sequence length="123" mass="13775">MNEGGRFRGGLRRDEDWATGENVAQGAELKYEQKTLRFSGVEVKEERRGVVMQKTIIIMGFDQARGTRTAVTKSRHIGRIAGTLRYMSPIAINPLMMELNAFGLGSSKILSDFVLKKTPPLQF</sequence>
<proteinExistence type="predicted"/>
<protein>
    <submittedName>
        <fullName evidence="1">Uncharacterized protein</fullName>
    </submittedName>
</protein>
<dbReference type="Proteomes" id="UP001283361">
    <property type="component" value="Unassembled WGS sequence"/>
</dbReference>
<evidence type="ECO:0000313" key="2">
    <source>
        <dbReference type="Proteomes" id="UP001283361"/>
    </source>
</evidence>
<name>A0AAE1DB26_9GAST</name>
<evidence type="ECO:0000313" key="1">
    <source>
        <dbReference type="EMBL" id="KAK3763350.1"/>
    </source>
</evidence>
<keyword evidence="2" id="KW-1185">Reference proteome</keyword>
<organism evidence="1 2">
    <name type="scientific">Elysia crispata</name>
    <name type="common">lettuce slug</name>
    <dbReference type="NCBI Taxonomy" id="231223"/>
    <lineage>
        <taxon>Eukaryota</taxon>
        <taxon>Metazoa</taxon>
        <taxon>Spiralia</taxon>
        <taxon>Lophotrochozoa</taxon>
        <taxon>Mollusca</taxon>
        <taxon>Gastropoda</taxon>
        <taxon>Heterobranchia</taxon>
        <taxon>Euthyneura</taxon>
        <taxon>Panpulmonata</taxon>
        <taxon>Sacoglossa</taxon>
        <taxon>Placobranchoidea</taxon>
        <taxon>Plakobranchidae</taxon>
        <taxon>Elysia</taxon>
    </lineage>
</organism>
<reference evidence="1" key="1">
    <citation type="journal article" date="2023" name="G3 (Bethesda)">
        <title>A reference genome for the long-term kleptoplast-retaining sea slug Elysia crispata morphotype clarki.</title>
        <authorList>
            <person name="Eastman K.E."/>
            <person name="Pendleton A.L."/>
            <person name="Shaikh M.A."/>
            <person name="Suttiyut T."/>
            <person name="Ogas R."/>
            <person name="Tomko P."/>
            <person name="Gavelis G."/>
            <person name="Widhalm J.R."/>
            <person name="Wisecaver J.H."/>
        </authorList>
    </citation>
    <scope>NUCLEOTIDE SEQUENCE</scope>
    <source>
        <strain evidence="1">ECLA1</strain>
    </source>
</reference>
<gene>
    <name evidence="1" type="ORF">RRG08_021170</name>
</gene>
<accession>A0AAE1DB26</accession>
<comment type="caution">
    <text evidence="1">The sequence shown here is derived from an EMBL/GenBank/DDBJ whole genome shotgun (WGS) entry which is preliminary data.</text>
</comment>